<evidence type="ECO:0000256" key="1">
    <source>
        <dbReference type="SAM" id="MobiDB-lite"/>
    </source>
</evidence>
<protein>
    <submittedName>
        <fullName evidence="2">Uncharacterized protein</fullName>
    </submittedName>
</protein>
<accession>A0A146JYZ6</accession>
<reference evidence="2" key="1">
    <citation type="submission" date="2015-07" db="EMBL/GenBank/DDBJ databases">
        <title>Adaptation to a free-living lifestyle via gene acquisitions in the diplomonad Trepomonas sp. PC1.</title>
        <authorList>
            <person name="Xu F."/>
            <person name="Jerlstrom-Hultqvist J."/>
            <person name="Kolisko M."/>
            <person name="Simpson A.G.B."/>
            <person name="Roger A.J."/>
            <person name="Svard S.G."/>
            <person name="Andersson J.O."/>
        </authorList>
    </citation>
    <scope>NUCLEOTIDE SEQUENCE</scope>
    <source>
        <strain evidence="2">PC1</strain>
    </source>
</reference>
<dbReference type="EMBL" id="GDID01006849">
    <property type="protein sequence ID" value="JAP89757.1"/>
    <property type="molecule type" value="Transcribed_RNA"/>
</dbReference>
<sequence>AHGNAGKTVKSAYAKSKIQKEFTQDEQLYQNTINKQPAVAKPDTQQTFAPNAFYESIALESLKQNVSRLPTIEFESTVNVDSSMIPMKTRTLEVESSQIQLGTNKEQNLKILKELTQQVFKESPELKQKYSQDLDQFDCEDFNQQELNDLQIMLDEHENELQKPHFQKENSIDMVEDDEAENLQPVCIPASLLNLMTQMDQLSENSRQFQVQEEKPDFQQNSEDEVAMATYTKEDFEQQNQKKTDFLMNYEDEYQEIDTFRQEQLQREFQDVKMQSIKSARNFLEEPEIQKVYSQQELNDFSTQKPKQNLDLNESKDLQAKNQFQTNQPQRKVEYKKPEFEFQNSFSGTMNEKLNESDAKNAIFEMNKEEKINGVKKPFFEELQQTPQQGMQKKAATTSKKIVKKRKTIKKERAENLMMSLSKINIDDLSQRIMNLDNDGKKAIFQMLNRVEQGDTRAIEELQELDQEDLQSSLKKHQQKVPAPLKVPGLPKIKK</sequence>
<organism evidence="2">
    <name type="scientific">Trepomonas sp. PC1</name>
    <dbReference type="NCBI Taxonomy" id="1076344"/>
    <lineage>
        <taxon>Eukaryota</taxon>
        <taxon>Metamonada</taxon>
        <taxon>Diplomonadida</taxon>
        <taxon>Hexamitidae</taxon>
        <taxon>Hexamitinae</taxon>
        <taxon>Trepomonas</taxon>
    </lineage>
</organism>
<gene>
    <name evidence="2" type="ORF">TPC1_30748</name>
</gene>
<evidence type="ECO:0000313" key="2">
    <source>
        <dbReference type="EMBL" id="JAP89757.1"/>
    </source>
</evidence>
<feature type="non-terminal residue" evidence="2">
    <location>
        <position position="495"/>
    </location>
</feature>
<feature type="region of interest" description="Disordered" evidence="1">
    <location>
        <begin position="469"/>
        <end position="495"/>
    </location>
</feature>
<dbReference type="AlphaFoldDB" id="A0A146JYZ6"/>
<name>A0A146JYZ6_9EUKA</name>
<feature type="non-terminal residue" evidence="2">
    <location>
        <position position="1"/>
    </location>
</feature>
<proteinExistence type="predicted"/>